<dbReference type="InterPro" id="IPR002871">
    <property type="entry name" value="NIF_FeS_clus_asmbl_NifU_N"/>
</dbReference>
<sequence length="146" mass="15618">MLDNVYNARILELAGNIPRLGRLESPDATAKGYSKLCGSTITVDLKLSEGVVTDYAHELKACALGQASASIMARNIVGSTPGELRAAREALRKMLKENGPPPEGKWGDLAVLEPVRDYKARHGSTMLAFDAVVDAVGKAEEAKRPN</sequence>
<evidence type="ECO:0000259" key="1">
    <source>
        <dbReference type="Pfam" id="PF01592"/>
    </source>
</evidence>
<dbReference type="SUPFAM" id="SSF82649">
    <property type="entry name" value="SufE/NifU"/>
    <property type="match status" value="1"/>
</dbReference>
<dbReference type="Pfam" id="PF01592">
    <property type="entry name" value="NifU_N"/>
    <property type="match status" value="1"/>
</dbReference>
<dbReference type="GO" id="GO:0016226">
    <property type="term" value="P:iron-sulfur cluster assembly"/>
    <property type="evidence" value="ECO:0007669"/>
    <property type="project" value="InterPro"/>
</dbReference>
<name>A0A6B8M4Y6_9HYPH</name>
<accession>A0A6B8M4Y6</accession>
<dbReference type="EMBL" id="CP044331">
    <property type="protein sequence ID" value="QGM99024.1"/>
    <property type="molecule type" value="Genomic_DNA"/>
</dbReference>
<keyword evidence="3" id="KW-1185">Reference proteome</keyword>
<reference evidence="2 3" key="1">
    <citation type="submission" date="2019-09" db="EMBL/GenBank/DDBJ databases">
        <title>Isolation and complete genome sequencing of Methylocystis species.</title>
        <authorList>
            <person name="Rumah B.L."/>
            <person name="Stead C.E."/>
            <person name="Stevens B.C."/>
            <person name="Minton N.P."/>
            <person name="Grosse-Honebrink A."/>
            <person name="Zhang Y."/>
        </authorList>
    </citation>
    <scope>NUCLEOTIDE SEQUENCE [LARGE SCALE GENOMIC DNA]</scope>
    <source>
        <strain evidence="2 3">BRCS2</strain>
    </source>
</reference>
<dbReference type="CDD" id="cd06664">
    <property type="entry name" value="IscU_like"/>
    <property type="match status" value="1"/>
</dbReference>
<evidence type="ECO:0000313" key="2">
    <source>
        <dbReference type="EMBL" id="QGM99024.1"/>
    </source>
</evidence>
<evidence type="ECO:0000313" key="3">
    <source>
        <dbReference type="Proteomes" id="UP000422569"/>
    </source>
</evidence>
<dbReference type="GO" id="GO:0005506">
    <property type="term" value="F:iron ion binding"/>
    <property type="evidence" value="ECO:0007669"/>
    <property type="project" value="InterPro"/>
</dbReference>
<protein>
    <submittedName>
        <fullName evidence="2">Iron-sulfur cluster assembly scaffold protein</fullName>
    </submittedName>
</protein>
<dbReference type="KEGG" id="mpar:F7D14_17060"/>
<dbReference type="RefSeq" id="WP_016922006.1">
    <property type="nucleotide sequence ID" value="NZ_CP044331.1"/>
</dbReference>
<organism evidence="2 3">
    <name type="scientific">Methylocystis parvus</name>
    <dbReference type="NCBI Taxonomy" id="134"/>
    <lineage>
        <taxon>Bacteria</taxon>
        <taxon>Pseudomonadati</taxon>
        <taxon>Pseudomonadota</taxon>
        <taxon>Alphaproteobacteria</taxon>
        <taxon>Hyphomicrobiales</taxon>
        <taxon>Methylocystaceae</taxon>
        <taxon>Methylocystis</taxon>
    </lineage>
</organism>
<dbReference type="Proteomes" id="UP000422569">
    <property type="component" value="Chromosome"/>
</dbReference>
<gene>
    <name evidence="2" type="ORF">F7D14_17060</name>
</gene>
<dbReference type="AlphaFoldDB" id="A0A6B8M4Y6"/>
<dbReference type="GO" id="GO:0051536">
    <property type="term" value="F:iron-sulfur cluster binding"/>
    <property type="evidence" value="ECO:0007669"/>
    <property type="project" value="InterPro"/>
</dbReference>
<dbReference type="Gene3D" id="3.90.1010.10">
    <property type="match status" value="1"/>
</dbReference>
<feature type="domain" description="NIF system FeS cluster assembly NifU N-terminal" evidence="1">
    <location>
        <begin position="6"/>
        <end position="121"/>
    </location>
</feature>
<proteinExistence type="predicted"/>